<dbReference type="SMART" id="SM00256">
    <property type="entry name" value="FBOX"/>
    <property type="match status" value="1"/>
</dbReference>
<evidence type="ECO:0000313" key="4">
    <source>
        <dbReference type="Proteomes" id="UP000703269"/>
    </source>
</evidence>
<keyword evidence="1" id="KW-0732">Signal</keyword>
<dbReference type="InterPro" id="IPR001810">
    <property type="entry name" value="F-box_dom"/>
</dbReference>
<protein>
    <recommendedName>
        <fullName evidence="2">F-box domain-containing protein</fullName>
    </recommendedName>
</protein>
<feature type="signal peptide" evidence="1">
    <location>
        <begin position="1"/>
        <end position="25"/>
    </location>
</feature>
<name>A0A9P3LLC2_9APHY</name>
<organism evidence="3 4">
    <name type="scientific">Phanerochaete sordida</name>
    <dbReference type="NCBI Taxonomy" id="48140"/>
    <lineage>
        <taxon>Eukaryota</taxon>
        <taxon>Fungi</taxon>
        <taxon>Dikarya</taxon>
        <taxon>Basidiomycota</taxon>
        <taxon>Agaricomycotina</taxon>
        <taxon>Agaricomycetes</taxon>
        <taxon>Polyporales</taxon>
        <taxon>Phanerochaetaceae</taxon>
        <taxon>Phanerochaete</taxon>
    </lineage>
</organism>
<dbReference type="EMBL" id="BPQB01000105">
    <property type="protein sequence ID" value="GJE99250.1"/>
    <property type="molecule type" value="Genomic_DNA"/>
</dbReference>
<dbReference type="SUPFAM" id="SSF81383">
    <property type="entry name" value="F-box domain"/>
    <property type="match status" value="1"/>
</dbReference>
<dbReference type="OrthoDB" id="3193353at2759"/>
<accession>A0A9P3LLC2</accession>
<evidence type="ECO:0000259" key="2">
    <source>
        <dbReference type="PROSITE" id="PS50181"/>
    </source>
</evidence>
<dbReference type="InterPro" id="IPR036047">
    <property type="entry name" value="F-box-like_dom_sf"/>
</dbReference>
<feature type="non-terminal residue" evidence="3">
    <location>
        <position position="1"/>
    </location>
</feature>
<gene>
    <name evidence="3" type="ORF">PsYK624_155000</name>
</gene>
<dbReference type="Pfam" id="PF12937">
    <property type="entry name" value="F-box-like"/>
    <property type="match status" value="1"/>
</dbReference>
<feature type="domain" description="F-box" evidence="2">
    <location>
        <begin position="1"/>
        <end position="46"/>
    </location>
</feature>
<dbReference type="AlphaFoldDB" id="A0A9P3LLC2"/>
<evidence type="ECO:0000256" key="1">
    <source>
        <dbReference type="SAM" id="SignalP"/>
    </source>
</evidence>
<proteinExistence type="predicted"/>
<reference evidence="3 4" key="1">
    <citation type="submission" date="2021-08" db="EMBL/GenBank/DDBJ databases">
        <title>Draft Genome Sequence of Phanerochaete sordida strain YK-624.</title>
        <authorList>
            <person name="Mori T."/>
            <person name="Dohra H."/>
            <person name="Suzuki T."/>
            <person name="Kawagishi H."/>
            <person name="Hirai H."/>
        </authorList>
    </citation>
    <scope>NUCLEOTIDE SEQUENCE [LARGE SCALE GENOMIC DNA]</scope>
    <source>
        <strain evidence="3 4">YK-624</strain>
    </source>
</reference>
<sequence>MALARLPLELLLHVLAYLSVPDILALRQTSHALAQLTRERAVWADALRTHVVDAGIPVHTPREQDPAALPSAALERAVVHALRVRQNWTAARPRASAVVEVRTVPPEAQRHARTYAAHFLLGTDDRYLLTMTRLDRTPREYVVQCWDLHRPDVPCVARYSTPNLRGMQVNSEGGHPVVLTITREVPNEGIVTFACGIDFSATDPDNAFEVLQQFESLGTPVKLDASTFFATDDSHRITAYSVETGSVLYVLRVPLMHNDQTVFLEEHKPLALQPIGAFLLTFTQQWTHLYFLPPPTSPPTSPPITPPTTTT</sequence>
<comment type="caution">
    <text evidence="3">The sequence shown here is derived from an EMBL/GenBank/DDBJ whole genome shotgun (WGS) entry which is preliminary data.</text>
</comment>
<dbReference type="Proteomes" id="UP000703269">
    <property type="component" value="Unassembled WGS sequence"/>
</dbReference>
<evidence type="ECO:0000313" key="3">
    <source>
        <dbReference type="EMBL" id="GJE99250.1"/>
    </source>
</evidence>
<dbReference type="Gene3D" id="1.20.1280.50">
    <property type="match status" value="1"/>
</dbReference>
<feature type="chain" id="PRO_5040203992" description="F-box domain-containing protein" evidence="1">
    <location>
        <begin position="26"/>
        <end position="311"/>
    </location>
</feature>
<dbReference type="PROSITE" id="PS50181">
    <property type="entry name" value="FBOX"/>
    <property type="match status" value="1"/>
</dbReference>
<keyword evidence="4" id="KW-1185">Reference proteome</keyword>